<dbReference type="KEGG" id="vta:B0639"/>
<evidence type="ECO:0000313" key="1">
    <source>
        <dbReference type="EMBL" id="SON52250.1"/>
    </source>
</evidence>
<dbReference type="InterPro" id="IPR058059">
    <property type="entry name" value="PA3496-like"/>
</dbReference>
<gene>
    <name evidence="1" type="ORF">VTAP4600_B0639</name>
</gene>
<protein>
    <submittedName>
        <fullName evidence="1">Uncharacterized protein</fullName>
    </submittedName>
</protein>
<dbReference type="NCBIfam" id="NF046101">
    <property type="entry name" value="PA3496_fam"/>
    <property type="match status" value="1"/>
</dbReference>
<proteinExistence type="predicted"/>
<name>A0A2N8ZK11_9VIBR</name>
<dbReference type="Proteomes" id="UP000235828">
    <property type="component" value="Chromosome B"/>
</dbReference>
<reference evidence="1 2" key="1">
    <citation type="submission" date="2017-10" db="EMBL/GenBank/DDBJ databases">
        <authorList>
            <person name="Banno H."/>
            <person name="Chua N.-H."/>
        </authorList>
    </citation>
    <scope>NUCLEOTIDE SEQUENCE [LARGE SCALE GENOMIC DNA]</scope>
    <source>
        <strain evidence="1">Vibrio tapetis CECT4600</strain>
    </source>
</reference>
<organism evidence="1 2">
    <name type="scientific">Vibrio tapetis subsp. tapetis</name>
    <dbReference type="NCBI Taxonomy" id="1671868"/>
    <lineage>
        <taxon>Bacteria</taxon>
        <taxon>Pseudomonadati</taxon>
        <taxon>Pseudomonadota</taxon>
        <taxon>Gammaproteobacteria</taxon>
        <taxon>Vibrionales</taxon>
        <taxon>Vibrionaceae</taxon>
        <taxon>Vibrio</taxon>
    </lineage>
</organism>
<accession>A0A2N8ZK11</accession>
<dbReference type="AlphaFoldDB" id="A0A2N8ZK11"/>
<sequence length="73" mass="8515">MVLLEVNMSINSIDHNEMTRIAEKWDLHDEDTPKSSNKQMKSAEARRRIEALREIRESGLTMEEAEELGLIHH</sequence>
<evidence type="ECO:0000313" key="2">
    <source>
        <dbReference type="Proteomes" id="UP000235828"/>
    </source>
</evidence>
<keyword evidence="2" id="KW-1185">Reference proteome</keyword>
<dbReference type="EMBL" id="LT960612">
    <property type="protein sequence ID" value="SON52250.1"/>
    <property type="molecule type" value="Genomic_DNA"/>
</dbReference>